<accession>A0A7Z8YML7</accession>
<dbReference type="SUPFAM" id="SSF53474">
    <property type="entry name" value="alpha/beta-Hydrolases"/>
    <property type="match status" value="1"/>
</dbReference>
<evidence type="ECO:0000313" key="3">
    <source>
        <dbReference type="Proteomes" id="UP000270205"/>
    </source>
</evidence>
<feature type="domain" description="GPI inositol-deacylase PGAP1-like alpha/beta" evidence="1">
    <location>
        <begin position="6"/>
        <end position="75"/>
    </location>
</feature>
<keyword evidence="2" id="KW-0012">Acyltransferase</keyword>
<dbReference type="GO" id="GO:0016788">
    <property type="term" value="F:hydrolase activity, acting on ester bonds"/>
    <property type="evidence" value="ECO:0007669"/>
    <property type="project" value="InterPro"/>
</dbReference>
<dbReference type="RefSeq" id="WP_125150776.1">
    <property type="nucleotide sequence ID" value="NZ_UYIV01000001.1"/>
</dbReference>
<dbReference type="InterPro" id="IPR029058">
    <property type="entry name" value="AB_hydrolase_fold"/>
</dbReference>
<evidence type="ECO:0000313" key="2">
    <source>
        <dbReference type="EMBL" id="VDH03263.1"/>
    </source>
</evidence>
<protein>
    <submittedName>
        <fullName evidence="2">Lecithin:cholesterol acyltransferase</fullName>
    </submittedName>
</protein>
<sequence>MGIGTDYIENNAELLKKAIRWVNQNKVGNEKNVVLGQSMGGLVARYALKDMEDQGENHDTKLYISHDAPHLGANTPLGLQYMMKNISRTFLKSPIVAGINYIVSL</sequence>
<dbReference type="InterPro" id="IPR012908">
    <property type="entry name" value="PGAP1-ab_dom-like"/>
</dbReference>
<dbReference type="Pfam" id="PF07819">
    <property type="entry name" value="PGAP1"/>
    <property type="match status" value="1"/>
</dbReference>
<organism evidence="2 3">
    <name type="scientific">Bergeyella zoohelcum</name>
    <dbReference type="NCBI Taxonomy" id="1015"/>
    <lineage>
        <taxon>Bacteria</taxon>
        <taxon>Pseudomonadati</taxon>
        <taxon>Bacteroidota</taxon>
        <taxon>Flavobacteriia</taxon>
        <taxon>Flavobacteriales</taxon>
        <taxon>Weeksellaceae</taxon>
        <taxon>Bergeyella</taxon>
    </lineage>
</organism>
<comment type="caution">
    <text evidence="2">The sequence shown here is derived from an EMBL/GenBank/DDBJ whole genome shotgun (WGS) entry which is preliminary data.</text>
</comment>
<name>A0A7Z8YML7_9FLAO</name>
<dbReference type="EMBL" id="UYIV01000001">
    <property type="protein sequence ID" value="VDH03263.1"/>
    <property type="molecule type" value="Genomic_DNA"/>
</dbReference>
<evidence type="ECO:0000259" key="1">
    <source>
        <dbReference type="Pfam" id="PF07819"/>
    </source>
</evidence>
<proteinExistence type="predicted"/>
<keyword evidence="2" id="KW-0808">Transferase</keyword>
<gene>
    <name evidence="2" type="ORF">NCTC12929_00642</name>
</gene>
<dbReference type="Gene3D" id="3.40.50.1820">
    <property type="entry name" value="alpha/beta hydrolase"/>
    <property type="match status" value="1"/>
</dbReference>
<dbReference type="Proteomes" id="UP000270205">
    <property type="component" value="Unassembled WGS sequence"/>
</dbReference>
<reference evidence="2 3" key="1">
    <citation type="submission" date="2018-11" db="EMBL/GenBank/DDBJ databases">
        <authorList>
            <consortium name="Pathogen Informatics"/>
        </authorList>
    </citation>
    <scope>NUCLEOTIDE SEQUENCE [LARGE SCALE GENOMIC DNA]</scope>
    <source>
        <strain evidence="2 3">NCTC12929</strain>
    </source>
</reference>
<dbReference type="GO" id="GO:0016746">
    <property type="term" value="F:acyltransferase activity"/>
    <property type="evidence" value="ECO:0007669"/>
    <property type="project" value="UniProtKB-KW"/>
</dbReference>
<dbReference type="AlphaFoldDB" id="A0A7Z8YML7"/>